<dbReference type="Pfam" id="PF00743">
    <property type="entry name" value="FMO-like"/>
    <property type="match status" value="1"/>
</dbReference>
<dbReference type="InterPro" id="IPR036188">
    <property type="entry name" value="FAD/NAD-bd_sf"/>
</dbReference>
<dbReference type="InterPro" id="IPR050346">
    <property type="entry name" value="FMO-like"/>
</dbReference>
<evidence type="ECO:0000256" key="4">
    <source>
        <dbReference type="ARBA" id="ARBA00023002"/>
    </source>
</evidence>
<comment type="similarity">
    <text evidence="1">Belongs to the FMO family.</text>
</comment>
<dbReference type="Gene3D" id="3.50.50.60">
    <property type="entry name" value="FAD/NAD(P)-binding domain"/>
    <property type="match status" value="2"/>
</dbReference>
<evidence type="ECO:0000256" key="5">
    <source>
        <dbReference type="SAM" id="MobiDB-lite"/>
    </source>
</evidence>
<dbReference type="GO" id="GO:0004499">
    <property type="term" value="F:N,N-dimethylaniline monooxygenase activity"/>
    <property type="evidence" value="ECO:0007669"/>
    <property type="project" value="InterPro"/>
</dbReference>
<evidence type="ECO:0000256" key="1">
    <source>
        <dbReference type="ARBA" id="ARBA00009183"/>
    </source>
</evidence>
<protein>
    <submittedName>
        <fullName evidence="6">Monooxygenase</fullName>
    </submittedName>
</protein>
<evidence type="ECO:0000313" key="7">
    <source>
        <dbReference type="Proteomes" id="UP001164286"/>
    </source>
</evidence>
<dbReference type="RefSeq" id="XP_052942003.1">
    <property type="nucleotide sequence ID" value="XM_053091138.1"/>
</dbReference>
<dbReference type="InterPro" id="IPR020946">
    <property type="entry name" value="Flavin_mOase-like"/>
</dbReference>
<evidence type="ECO:0000313" key="6">
    <source>
        <dbReference type="EMBL" id="KAI9632226.1"/>
    </source>
</evidence>
<keyword evidence="6" id="KW-0503">Monooxygenase</keyword>
<name>A0AA38H234_9TREE</name>
<keyword evidence="3" id="KW-0274">FAD</keyword>
<keyword evidence="4" id="KW-0560">Oxidoreductase</keyword>
<reference evidence="6" key="1">
    <citation type="journal article" date="2022" name="G3 (Bethesda)">
        <title>High quality genome of the basidiomycete yeast Dioszegia hungarica PDD-24b-2 isolated from cloud water.</title>
        <authorList>
            <person name="Jarrige D."/>
            <person name="Haridas S."/>
            <person name="Bleykasten-Grosshans C."/>
            <person name="Joly M."/>
            <person name="Nadalig T."/>
            <person name="Sancelme M."/>
            <person name="Vuilleumier S."/>
            <person name="Grigoriev I.V."/>
            <person name="Amato P."/>
            <person name="Bringel F."/>
        </authorList>
    </citation>
    <scope>NUCLEOTIDE SEQUENCE</scope>
    <source>
        <strain evidence="6">PDD-24b-2</strain>
    </source>
</reference>
<keyword evidence="7" id="KW-1185">Reference proteome</keyword>
<keyword evidence="2" id="KW-0285">Flavoprotein</keyword>
<evidence type="ECO:0000256" key="3">
    <source>
        <dbReference type="ARBA" id="ARBA00022827"/>
    </source>
</evidence>
<gene>
    <name evidence="6" type="ORF">MKK02DRAFT_40528</name>
</gene>
<dbReference type="GO" id="GO:0050660">
    <property type="term" value="F:flavin adenine dinucleotide binding"/>
    <property type="evidence" value="ECO:0007669"/>
    <property type="project" value="InterPro"/>
</dbReference>
<organism evidence="6 7">
    <name type="scientific">Dioszegia hungarica</name>
    <dbReference type="NCBI Taxonomy" id="4972"/>
    <lineage>
        <taxon>Eukaryota</taxon>
        <taxon>Fungi</taxon>
        <taxon>Dikarya</taxon>
        <taxon>Basidiomycota</taxon>
        <taxon>Agaricomycotina</taxon>
        <taxon>Tremellomycetes</taxon>
        <taxon>Tremellales</taxon>
        <taxon>Bulleribasidiaceae</taxon>
        <taxon>Dioszegia</taxon>
    </lineage>
</organism>
<sequence length="555" mass="61245">MTRELIRVGIIGSGASGLAQLKQLLDAFARPEVKRRADLEVVCFEKQEEVGGVWFANEDAEKRYRTASTDASSSLPAGEQAEQVYVYPPAGEDPSPMYEGLRTNLPHDLMAFRSLPMPPSLPLFPTRAQIQAYLVSYATIFDLYPYIRFRTTVRRLYQPSDPSAAGGRRWMIEYAGADGDVTEMGLDFVCCANGHYADGWIAPVPGLSSFKGKVVHSRYFRSAEDYTGQKVLVVGSFASGGDISRLLAAYNLGMYTKTDNSANNGGTASHNGRSIIAPERQIDVHVSCSARSAFSVDTDDPDTPWGKYVTYHPLIDHISSSGEDSIIHFEDETALEGVDTIIFATGYNFALPFAKGEDRPWCDSPLFDKRIEEGERELGHAWEKGGLKGLGVKGLDGLMLFMENDRSICFPVMQYQVVPFPLAESQTRLSALLWAGLLPSFPDNPQPPRNASNPYSSSPPSTSTAKSSGAFSASDPQPPPEPSATAVKPPRKVMQTRQKLVFGAPYEWEYQEYLMELMVEADKDGVGVEECWKGIEGFRREKRADTGLRKRTLGY</sequence>
<accession>A0AA38H234</accession>
<dbReference type="GO" id="GO:0050661">
    <property type="term" value="F:NADP binding"/>
    <property type="evidence" value="ECO:0007669"/>
    <property type="project" value="InterPro"/>
</dbReference>
<proteinExistence type="inferred from homology"/>
<dbReference type="EMBL" id="JAKWFO010000014">
    <property type="protein sequence ID" value="KAI9632226.1"/>
    <property type="molecule type" value="Genomic_DNA"/>
</dbReference>
<comment type="caution">
    <text evidence="6">The sequence shown here is derived from an EMBL/GenBank/DDBJ whole genome shotgun (WGS) entry which is preliminary data.</text>
</comment>
<dbReference type="AlphaFoldDB" id="A0AA38H234"/>
<dbReference type="SUPFAM" id="SSF51905">
    <property type="entry name" value="FAD/NAD(P)-binding domain"/>
    <property type="match status" value="1"/>
</dbReference>
<dbReference type="Proteomes" id="UP001164286">
    <property type="component" value="Unassembled WGS sequence"/>
</dbReference>
<feature type="compositionally biased region" description="Low complexity" evidence="5">
    <location>
        <begin position="449"/>
        <end position="468"/>
    </location>
</feature>
<feature type="region of interest" description="Disordered" evidence="5">
    <location>
        <begin position="444"/>
        <end position="492"/>
    </location>
</feature>
<dbReference type="GeneID" id="77730343"/>
<dbReference type="PANTHER" id="PTHR23023">
    <property type="entry name" value="DIMETHYLANILINE MONOOXYGENASE"/>
    <property type="match status" value="1"/>
</dbReference>
<evidence type="ECO:0000256" key="2">
    <source>
        <dbReference type="ARBA" id="ARBA00022630"/>
    </source>
</evidence>